<evidence type="ECO:0000256" key="1">
    <source>
        <dbReference type="SAM" id="MobiDB-lite"/>
    </source>
</evidence>
<protein>
    <submittedName>
        <fullName evidence="2">Uncharacterized protein</fullName>
    </submittedName>
</protein>
<feature type="non-terminal residue" evidence="2">
    <location>
        <position position="151"/>
    </location>
</feature>
<feature type="region of interest" description="Disordered" evidence="1">
    <location>
        <begin position="1"/>
        <end position="56"/>
    </location>
</feature>
<evidence type="ECO:0000313" key="2">
    <source>
        <dbReference type="EMBL" id="JAS12852.1"/>
    </source>
</evidence>
<evidence type="ECO:0000313" key="3">
    <source>
        <dbReference type="EMBL" id="JAS18469.1"/>
    </source>
</evidence>
<proteinExistence type="predicted"/>
<feature type="compositionally biased region" description="Polar residues" evidence="1">
    <location>
        <begin position="92"/>
        <end position="102"/>
    </location>
</feature>
<feature type="compositionally biased region" description="Polar residues" evidence="1">
    <location>
        <begin position="41"/>
        <end position="56"/>
    </location>
</feature>
<accession>A0A1B6CHG1</accession>
<dbReference type="EMBL" id="GEDC01024446">
    <property type="protein sequence ID" value="JAS12852.1"/>
    <property type="molecule type" value="Transcribed_RNA"/>
</dbReference>
<reference evidence="2" key="1">
    <citation type="submission" date="2015-12" db="EMBL/GenBank/DDBJ databases">
        <title>De novo transcriptome assembly of four potential Pierce s Disease insect vectors from Arizona vineyards.</title>
        <authorList>
            <person name="Tassone E.E."/>
        </authorList>
    </citation>
    <scope>NUCLEOTIDE SEQUENCE</scope>
</reference>
<feature type="region of interest" description="Disordered" evidence="1">
    <location>
        <begin position="88"/>
        <end position="113"/>
    </location>
</feature>
<dbReference type="AlphaFoldDB" id="A0A1B6CHG1"/>
<dbReference type="EMBL" id="GEDC01018829">
    <property type="protein sequence ID" value="JAS18469.1"/>
    <property type="molecule type" value="Transcribed_RNA"/>
</dbReference>
<name>A0A1B6CHG1_9HEMI</name>
<organism evidence="2">
    <name type="scientific">Clastoptera arizonana</name>
    <name type="common">Arizona spittle bug</name>
    <dbReference type="NCBI Taxonomy" id="38151"/>
    <lineage>
        <taxon>Eukaryota</taxon>
        <taxon>Metazoa</taxon>
        <taxon>Ecdysozoa</taxon>
        <taxon>Arthropoda</taxon>
        <taxon>Hexapoda</taxon>
        <taxon>Insecta</taxon>
        <taxon>Pterygota</taxon>
        <taxon>Neoptera</taxon>
        <taxon>Paraneoptera</taxon>
        <taxon>Hemiptera</taxon>
        <taxon>Auchenorrhyncha</taxon>
        <taxon>Cercopoidea</taxon>
        <taxon>Clastopteridae</taxon>
        <taxon>Clastoptera</taxon>
    </lineage>
</organism>
<gene>
    <name evidence="2" type="ORF">g.1186</name>
    <name evidence="3" type="ORF">g.1187</name>
</gene>
<sequence length="151" mass="16847">MADDKSGIAPDSGRGEGVTSISESKAADTAEDEGGSDEGLIQSQSGQRTKSNQRWMKLRTTVQLSGAISSTIQSKSKPALKREDSFLKRFSTRQVPDNQETLDTADDGESQTGGMDYLRKYKRYLRNNTHPRTVVNPDEDFYFYWLLVLSV</sequence>